<dbReference type="Pfam" id="PF00535">
    <property type="entry name" value="Glycos_transf_2"/>
    <property type="match status" value="1"/>
</dbReference>
<sequence length="360" mass="38255">MRQQTRDPQPDPTGGAPASPEVTVVVPARNEVRTIDACLDAVLDQQGVDLEVVVVDNGSDDGTAERLAARAATDPRLRVLHNPVPSIPASLNAAVAAARGRWLVRVDAHSTVPPSYVARAVSRLAEGRWVGVGGRKSAVGRTPAGRAVAAVLNSRLAVGGSTYHYGTRETVVDHIPFGAYPTALVRELGGWDESIPNNEDFEFDQRLRSRGELLFDPELEIAWQARDDVRQLFTQYRRYGRGKPQVALRHPGSVKLRHLAPPALVLWLGAAAATALRRPRLAALAVAPYAAAVGTAAAVIDRSTPPGTDRRAVPLALVAMQVGWGLGFWEGVRDVVRARTGRAPAVTRADGGGPGGGPAR</sequence>
<feature type="domain" description="Glycosyltransferase 2-like" evidence="3">
    <location>
        <begin position="23"/>
        <end position="133"/>
    </location>
</feature>
<dbReference type="GO" id="GO:0016740">
    <property type="term" value="F:transferase activity"/>
    <property type="evidence" value="ECO:0007669"/>
    <property type="project" value="UniProtKB-KW"/>
</dbReference>
<feature type="transmembrane region" description="Helical" evidence="2">
    <location>
        <begin position="312"/>
        <end position="332"/>
    </location>
</feature>
<feature type="transmembrane region" description="Helical" evidence="2">
    <location>
        <begin position="281"/>
        <end position="300"/>
    </location>
</feature>
<dbReference type="OrthoDB" id="1757142at2"/>
<dbReference type="Gene3D" id="3.90.550.10">
    <property type="entry name" value="Spore Coat Polysaccharide Biosynthesis Protein SpsA, Chain A"/>
    <property type="match status" value="1"/>
</dbReference>
<evidence type="ECO:0000256" key="1">
    <source>
        <dbReference type="SAM" id="MobiDB-lite"/>
    </source>
</evidence>
<dbReference type="PANTHER" id="PTHR43685:SF2">
    <property type="entry name" value="GLYCOSYLTRANSFERASE 2-LIKE DOMAIN-CONTAINING PROTEIN"/>
    <property type="match status" value="1"/>
</dbReference>
<dbReference type="SUPFAM" id="SSF53448">
    <property type="entry name" value="Nucleotide-diphospho-sugar transferases"/>
    <property type="match status" value="1"/>
</dbReference>
<name>A0A1I0F9W8_9ACTN</name>
<dbReference type="InterPro" id="IPR001173">
    <property type="entry name" value="Glyco_trans_2-like"/>
</dbReference>
<accession>A0A1I0F9W8</accession>
<evidence type="ECO:0000256" key="2">
    <source>
        <dbReference type="SAM" id="Phobius"/>
    </source>
</evidence>
<gene>
    <name evidence="4" type="ORF">SAMN04488546_2846</name>
</gene>
<dbReference type="Proteomes" id="UP000198507">
    <property type="component" value="Unassembled WGS sequence"/>
</dbReference>
<keyword evidence="4" id="KW-0808">Transferase</keyword>
<evidence type="ECO:0000313" key="4">
    <source>
        <dbReference type="EMBL" id="SET54898.1"/>
    </source>
</evidence>
<organism evidence="4 5">
    <name type="scientific">Geodermatophilus poikilotrophus</name>
    <dbReference type="NCBI Taxonomy" id="1333667"/>
    <lineage>
        <taxon>Bacteria</taxon>
        <taxon>Bacillati</taxon>
        <taxon>Actinomycetota</taxon>
        <taxon>Actinomycetes</taxon>
        <taxon>Geodermatophilales</taxon>
        <taxon>Geodermatophilaceae</taxon>
        <taxon>Geodermatophilus</taxon>
    </lineage>
</organism>
<keyword evidence="2" id="KW-0812">Transmembrane</keyword>
<dbReference type="AlphaFoldDB" id="A0A1I0F9W8"/>
<dbReference type="InterPro" id="IPR029044">
    <property type="entry name" value="Nucleotide-diphossugar_trans"/>
</dbReference>
<dbReference type="InterPro" id="IPR050834">
    <property type="entry name" value="Glycosyltransf_2"/>
</dbReference>
<protein>
    <submittedName>
        <fullName evidence="4">Glycosyl transferase family 2</fullName>
    </submittedName>
</protein>
<dbReference type="RefSeq" id="WP_091445114.1">
    <property type="nucleotide sequence ID" value="NZ_FOIE01000005.1"/>
</dbReference>
<keyword evidence="2" id="KW-0472">Membrane</keyword>
<keyword evidence="5" id="KW-1185">Reference proteome</keyword>
<reference evidence="5" key="1">
    <citation type="submission" date="2016-10" db="EMBL/GenBank/DDBJ databases">
        <authorList>
            <person name="Varghese N."/>
            <person name="Submissions S."/>
        </authorList>
    </citation>
    <scope>NUCLEOTIDE SEQUENCE [LARGE SCALE GENOMIC DNA]</scope>
    <source>
        <strain evidence="5">DSM 44209</strain>
    </source>
</reference>
<dbReference type="PANTHER" id="PTHR43685">
    <property type="entry name" value="GLYCOSYLTRANSFERASE"/>
    <property type="match status" value="1"/>
</dbReference>
<evidence type="ECO:0000313" key="5">
    <source>
        <dbReference type="Proteomes" id="UP000198507"/>
    </source>
</evidence>
<feature type="region of interest" description="Disordered" evidence="1">
    <location>
        <begin position="1"/>
        <end position="20"/>
    </location>
</feature>
<dbReference type="EMBL" id="FOIE01000005">
    <property type="protein sequence ID" value="SET54898.1"/>
    <property type="molecule type" value="Genomic_DNA"/>
</dbReference>
<evidence type="ECO:0000259" key="3">
    <source>
        <dbReference type="Pfam" id="PF00535"/>
    </source>
</evidence>
<keyword evidence="2" id="KW-1133">Transmembrane helix</keyword>
<proteinExistence type="predicted"/>